<name>A0A2T2YF40_9BACT</name>
<evidence type="ECO:0000313" key="4">
    <source>
        <dbReference type="Proteomes" id="UP000240357"/>
    </source>
</evidence>
<proteinExistence type="predicted"/>
<dbReference type="Pfam" id="PF09722">
    <property type="entry name" value="Xre_MbcA_ParS_C"/>
    <property type="match status" value="1"/>
</dbReference>
<evidence type="ECO:0000259" key="2">
    <source>
        <dbReference type="Pfam" id="PF20432"/>
    </source>
</evidence>
<dbReference type="RefSeq" id="WP_106929387.1">
    <property type="nucleotide sequence ID" value="NZ_PYFT01000001.1"/>
</dbReference>
<dbReference type="NCBIfam" id="TIGR02293">
    <property type="entry name" value="TAS_TIGR02293"/>
    <property type="match status" value="1"/>
</dbReference>
<dbReference type="Pfam" id="PF20432">
    <property type="entry name" value="Xre-like-HTH"/>
    <property type="match status" value="1"/>
</dbReference>
<feature type="domain" description="Antitoxin Xre-like helix-turn-helix" evidence="2">
    <location>
        <begin position="58"/>
        <end position="116"/>
    </location>
</feature>
<keyword evidence="4" id="KW-1185">Reference proteome</keyword>
<dbReference type="InterPro" id="IPR046847">
    <property type="entry name" value="Xre-like_HTH"/>
</dbReference>
<evidence type="ECO:0000259" key="1">
    <source>
        <dbReference type="Pfam" id="PF09722"/>
    </source>
</evidence>
<gene>
    <name evidence="3" type="ORF">AHMF7605_11375</name>
</gene>
<feature type="domain" description="Antitoxin Xre/MbcA/ParS-like toxin-binding" evidence="1">
    <location>
        <begin position="127"/>
        <end position="175"/>
    </location>
</feature>
<accession>A0A2T2YF40</accession>
<dbReference type="Proteomes" id="UP000240357">
    <property type="component" value="Unassembled WGS sequence"/>
</dbReference>
<sequence length="178" mass="20530">MATREDKKSITLRKFDPEKSIKRAERIKNAISTKTKRVKWSINVPGHENEYVWDTQMDRLALIRTGLPYESIDVISKKADLPVKKMLQLIGLAQTTYNKRKRDNEFLSGRDSELILILTELLGFGLEVFNNENEKFQRWLKKPNASLGNATPESLFDSLTGIQEVRNSLNRLEYGNMA</sequence>
<dbReference type="EMBL" id="PYFT01000001">
    <property type="protein sequence ID" value="PSR54078.1"/>
    <property type="molecule type" value="Genomic_DNA"/>
</dbReference>
<dbReference type="AlphaFoldDB" id="A0A2T2YF40"/>
<reference evidence="3 4" key="1">
    <citation type="submission" date="2018-03" db="EMBL/GenBank/DDBJ databases">
        <title>Adhaeribacter sp. HMF7605 Genome sequencing and assembly.</title>
        <authorList>
            <person name="Kang H."/>
            <person name="Kang J."/>
            <person name="Cha I."/>
            <person name="Kim H."/>
            <person name="Joh K."/>
        </authorList>
    </citation>
    <scope>NUCLEOTIDE SEQUENCE [LARGE SCALE GENOMIC DNA]</scope>
    <source>
        <strain evidence="3 4">HMF7605</strain>
    </source>
</reference>
<comment type="caution">
    <text evidence="3">The sequence shown here is derived from an EMBL/GenBank/DDBJ whole genome shotgun (WGS) entry which is preliminary data.</text>
</comment>
<protein>
    <submittedName>
        <fullName evidence="3">Antitoxin</fullName>
    </submittedName>
</protein>
<dbReference type="OrthoDB" id="5770459at2"/>
<evidence type="ECO:0000313" key="3">
    <source>
        <dbReference type="EMBL" id="PSR54078.1"/>
    </source>
</evidence>
<dbReference type="InterPro" id="IPR024467">
    <property type="entry name" value="Xre/MbcA/ParS-like_toxin-bd"/>
</dbReference>
<dbReference type="InterPro" id="IPR011979">
    <property type="entry name" value="Antitox_Xre"/>
</dbReference>
<organism evidence="3 4">
    <name type="scientific">Adhaeribacter arboris</name>
    <dbReference type="NCBI Taxonomy" id="2072846"/>
    <lineage>
        <taxon>Bacteria</taxon>
        <taxon>Pseudomonadati</taxon>
        <taxon>Bacteroidota</taxon>
        <taxon>Cytophagia</taxon>
        <taxon>Cytophagales</taxon>
        <taxon>Hymenobacteraceae</taxon>
        <taxon>Adhaeribacter</taxon>
    </lineage>
</organism>
<dbReference type="GO" id="GO:0003677">
    <property type="term" value="F:DNA binding"/>
    <property type="evidence" value="ECO:0007669"/>
    <property type="project" value="InterPro"/>
</dbReference>